<feature type="compositionally biased region" description="Low complexity" evidence="5">
    <location>
        <begin position="1149"/>
        <end position="1159"/>
    </location>
</feature>
<dbReference type="InParanoid" id="A0A4W6EBU2"/>
<dbReference type="SMART" id="SM00369">
    <property type="entry name" value="LRR_TYP"/>
    <property type="match status" value="5"/>
</dbReference>
<evidence type="ECO:0000313" key="9">
    <source>
        <dbReference type="Ensembl" id="ENSLCAP00010035531.1"/>
    </source>
</evidence>
<feature type="region of interest" description="Disordered" evidence="5">
    <location>
        <begin position="465"/>
        <end position="501"/>
    </location>
</feature>
<dbReference type="SUPFAM" id="SSF48726">
    <property type="entry name" value="Immunoglobulin"/>
    <property type="match status" value="1"/>
</dbReference>
<feature type="compositionally biased region" description="Polar residues" evidence="5">
    <location>
        <begin position="400"/>
        <end position="416"/>
    </location>
</feature>
<feature type="region of interest" description="Disordered" evidence="5">
    <location>
        <begin position="1343"/>
        <end position="1371"/>
    </location>
</feature>
<feature type="compositionally biased region" description="Polar residues" evidence="5">
    <location>
        <begin position="623"/>
        <end position="639"/>
    </location>
</feature>
<keyword evidence="6" id="KW-1133">Transmembrane helix</keyword>
<dbReference type="SMART" id="SM00013">
    <property type="entry name" value="LRRNT"/>
    <property type="match status" value="1"/>
</dbReference>
<evidence type="ECO:0000256" key="5">
    <source>
        <dbReference type="SAM" id="MobiDB-lite"/>
    </source>
</evidence>
<feature type="region of interest" description="Disordered" evidence="5">
    <location>
        <begin position="953"/>
        <end position="1059"/>
    </location>
</feature>
<dbReference type="PROSITE" id="PS50835">
    <property type="entry name" value="IG_LIKE"/>
    <property type="match status" value="1"/>
</dbReference>
<dbReference type="InterPro" id="IPR036179">
    <property type="entry name" value="Ig-like_dom_sf"/>
</dbReference>
<feature type="compositionally biased region" description="Low complexity" evidence="5">
    <location>
        <begin position="856"/>
        <end position="871"/>
    </location>
</feature>
<keyword evidence="6" id="KW-0472">Membrane</keyword>
<dbReference type="SMART" id="SM00409">
    <property type="entry name" value="IG"/>
    <property type="match status" value="1"/>
</dbReference>
<feature type="compositionally biased region" description="Basic and acidic residues" evidence="5">
    <location>
        <begin position="1258"/>
        <end position="1284"/>
    </location>
</feature>
<feature type="compositionally biased region" description="Polar residues" evidence="5">
    <location>
        <begin position="470"/>
        <end position="479"/>
    </location>
</feature>
<evidence type="ECO:0000313" key="10">
    <source>
        <dbReference type="Proteomes" id="UP000314980"/>
    </source>
</evidence>
<feature type="compositionally biased region" description="Low complexity" evidence="5">
    <location>
        <begin position="958"/>
        <end position="968"/>
    </location>
</feature>
<dbReference type="InterPro" id="IPR000372">
    <property type="entry name" value="LRRNT"/>
</dbReference>
<dbReference type="Gene3D" id="2.60.40.10">
    <property type="entry name" value="Immunoglobulins"/>
    <property type="match status" value="1"/>
</dbReference>
<proteinExistence type="predicted"/>
<feature type="compositionally biased region" description="Basic residues" evidence="5">
    <location>
        <begin position="873"/>
        <end position="885"/>
    </location>
</feature>
<feature type="compositionally biased region" description="Basic and acidic residues" evidence="5">
    <location>
        <begin position="779"/>
        <end position="796"/>
    </location>
</feature>
<feature type="compositionally biased region" description="Low complexity" evidence="5">
    <location>
        <begin position="1218"/>
        <end position="1228"/>
    </location>
</feature>
<dbReference type="Proteomes" id="UP000314980">
    <property type="component" value="Unassembled WGS sequence"/>
</dbReference>
<keyword evidence="10" id="KW-1185">Reference proteome</keyword>
<gene>
    <name evidence="9" type="primary">LOC108878836</name>
</gene>
<feature type="compositionally biased region" description="Basic and acidic residues" evidence="5">
    <location>
        <begin position="1192"/>
        <end position="1215"/>
    </location>
</feature>
<feature type="transmembrane region" description="Helical" evidence="6">
    <location>
        <begin position="429"/>
        <end position="451"/>
    </location>
</feature>
<dbReference type="STRING" id="8187.ENSLCAP00010035531"/>
<evidence type="ECO:0000256" key="3">
    <source>
        <dbReference type="ARBA" id="ARBA00022737"/>
    </source>
</evidence>
<dbReference type="InterPro" id="IPR032675">
    <property type="entry name" value="LRR_dom_sf"/>
</dbReference>
<dbReference type="InterPro" id="IPR001611">
    <property type="entry name" value="Leu-rich_rpt"/>
</dbReference>
<dbReference type="GeneTree" id="ENSGT00390000014817"/>
<dbReference type="PANTHER" id="PTHR23216:SF1">
    <property type="entry name" value="NUCLEOLAR AND COILED-BODY PHOSPHOPROTEIN 1"/>
    <property type="match status" value="1"/>
</dbReference>
<feature type="compositionally biased region" description="Basic and acidic residues" evidence="5">
    <location>
        <begin position="978"/>
        <end position="987"/>
    </location>
</feature>
<reference evidence="9" key="3">
    <citation type="submission" date="2025-09" db="UniProtKB">
        <authorList>
            <consortium name="Ensembl"/>
        </authorList>
    </citation>
    <scope>IDENTIFICATION</scope>
</reference>
<dbReference type="PROSITE" id="PS51450">
    <property type="entry name" value="LRR"/>
    <property type="match status" value="2"/>
</dbReference>
<keyword evidence="4" id="KW-1015">Disulfide bond</keyword>
<feature type="region of interest" description="Disordered" evidence="5">
    <location>
        <begin position="1138"/>
        <end position="1301"/>
    </location>
</feature>
<feature type="compositionally biased region" description="Low complexity" evidence="5">
    <location>
        <begin position="688"/>
        <end position="706"/>
    </location>
</feature>
<feature type="compositionally biased region" description="Basic and acidic residues" evidence="5">
    <location>
        <begin position="1097"/>
        <end position="1106"/>
    </location>
</feature>
<dbReference type="GO" id="GO:0005654">
    <property type="term" value="C:nucleoplasm"/>
    <property type="evidence" value="ECO:0007669"/>
    <property type="project" value="TreeGrafter"/>
</dbReference>
<feature type="compositionally biased region" description="Low complexity" evidence="5">
    <location>
        <begin position="1082"/>
        <end position="1093"/>
    </location>
</feature>
<feature type="domain" description="Ig-like" evidence="8">
    <location>
        <begin position="316"/>
        <end position="388"/>
    </location>
</feature>
<dbReference type="InterPro" id="IPR007110">
    <property type="entry name" value="Ig-like_dom"/>
</dbReference>
<feature type="compositionally biased region" description="Basic and acidic residues" evidence="5">
    <location>
        <begin position="577"/>
        <end position="621"/>
    </location>
</feature>
<feature type="region of interest" description="Disordered" evidence="5">
    <location>
        <begin position="1316"/>
        <end position="1335"/>
    </location>
</feature>
<keyword evidence="3" id="KW-0677">Repeat</keyword>
<feature type="compositionally biased region" description="Basic and acidic residues" evidence="5">
    <location>
        <begin position="815"/>
        <end position="826"/>
    </location>
</feature>
<evidence type="ECO:0000259" key="8">
    <source>
        <dbReference type="PROSITE" id="PS50835"/>
    </source>
</evidence>
<sequence>MLIFYCESILITVIYDLCMLSGQVVMAEAQGPILAAVLLLISGLHCSSPPPACPESCTCQTALLLNCSSSGLSSVPQHIQDSVTELDLSHNLLDSVTLHRPHHNLRNVWLGNNSITHLSLCIERNPGSQSVRGRYVHRLRPWSRHGCVSWAPTLQLLSVERNQLVQLPEGLEGSASLWVLQLSFNRISSLRPGDLSHLRQLKELHLQHNLITNLHPQMFQDLAQLRVLDLSFNMLTSLHPLMYLSLRNIGADVELRGNRWQCDCSMRSLRRRMAYDSSLGLQAWSMVCASPSILSGKDLLQLEEDDLNCFGTENRPELHRDVTVYSGSEILLSCSAQDSTWWMPSGQASVSQPQAELLISDVTERNTGLYVCMSEEDEVVSVFNLQISRIGGASRKTRSLPRTSQQAIPQDTPNRTGQERNQRATQSTLALAVCLSVFITFLIAFILGVLARPCIDVLWTKATNKESHSETNSVPSGEQRQYDNEAYSNGEEPEEIVPHRERRVTFSSIDFREESNVQYYDTVASGDQESINNDAEMKCEATKVEDDDHAAGDSGSENSLQQSTEDGRDLSGATDAGRTHQMEFEHIPDPVELEERRGSSSSSDSDRALKEDHITQGDHTRPKSPQLTEDNVQQRADFSSSREAEVPQISIEGSSEIPGFSSEPFADWSPHTNITPDLWQENGEQFEFSDSVRSTSARSSSMFGSFNDAKLIGIPTSDRQSEDDVSSSSSHVSEDEPTQYTVNSEQEEEYDIERNHNKSEISSTCLEQDARPSFGFDQGDNRHDPQRPAEKPEHSSSSHSSDSDGESMQYTVKQLTDERDTKERVKPMPHTKWHGLSLGVTAFGKSLDTRAPSPPTAYSSSSSIESEAEITAKPKHNKGRVSQIKKRLDINAQASDLSSSDETTDETKKHKKKQEQGEVDMARLQFQTVSHDSNTRWPAVDLKHAKHIQNRLNIKAPSLDSDLSSSSDSQDEAVNRIWKHEQGEVHISKSSQAKSNDPETQRSALHLEHTKHIQNRLDSKAPSPDSSSGSDSDDETTYQTERPGKLPLQTSQTLSYDPHAKWPVLDIGNIPSIKRHLDVKAPSLSPESSSSSDSENETTHHTERPVKVGIAELPLQKSQTERHNLDATWPAVDLEHIPNIKRRLDIKAPSLPLDSSSSSDSEDETTNHIKKQERGEIHKERFPIKASQTVSHDPDAKWPALHLEHTTHIKRRLDIKAPSPDSTSVSSSDSEDETAGCTVKKRPAKVDIAILQKSQTLGHDEKARWPAVDLEHVPSIKRRLDIKAPPESSSSSDSEDERTNCIKKQGEIHMATVPVKASQTVSHDPKTQWPALDLEQTRRIKRRLDIKAPSLDSDSSSSSGSEGETKDCIVKQWPAQVDIASNSKISNSKS</sequence>
<dbReference type="GO" id="GO:0005730">
    <property type="term" value="C:nucleolus"/>
    <property type="evidence" value="ECO:0007669"/>
    <property type="project" value="InterPro"/>
</dbReference>
<feature type="compositionally biased region" description="Low complexity" evidence="5">
    <location>
        <begin position="1020"/>
        <end position="1030"/>
    </location>
</feature>
<keyword evidence="2 7" id="KW-0732">Signal</keyword>
<accession>A0A4W6EBU2</accession>
<reference evidence="10" key="1">
    <citation type="submission" date="2015-09" db="EMBL/GenBank/DDBJ databases">
        <authorList>
            <person name="Sai Rama Sridatta P."/>
        </authorList>
    </citation>
    <scope>NUCLEOTIDE SEQUENCE [LARGE SCALE GENOMIC DNA]</scope>
</reference>
<feature type="compositionally biased region" description="Basic and acidic residues" evidence="5">
    <location>
        <begin position="1165"/>
        <end position="1183"/>
    </location>
</feature>
<evidence type="ECO:0000256" key="2">
    <source>
        <dbReference type="ARBA" id="ARBA00022729"/>
    </source>
</evidence>
<evidence type="ECO:0000256" key="1">
    <source>
        <dbReference type="ARBA" id="ARBA00022614"/>
    </source>
</evidence>
<dbReference type="InterPro" id="IPR013783">
    <property type="entry name" value="Ig-like_fold"/>
</dbReference>
<keyword evidence="6" id="KW-0812">Transmembrane</keyword>
<dbReference type="PANTHER" id="PTHR23216">
    <property type="entry name" value="NUCLEOLAR AND COILED-BODY PHOSPHOPROTEIN 1"/>
    <property type="match status" value="1"/>
</dbReference>
<dbReference type="Gene3D" id="3.80.10.10">
    <property type="entry name" value="Ribonuclease Inhibitor"/>
    <property type="match status" value="2"/>
</dbReference>
<feature type="chain" id="PRO_5021356624" description="Ig-like domain-containing protein" evidence="7">
    <location>
        <begin position="30"/>
        <end position="1390"/>
    </location>
</feature>
<keyword evidence="1" id="KW-0433">Leucine-rich repeat</keyword>
<feature type="region of interest" description="Disordered" evidence="5">
    <location>
        <begin position="1078"/>
        <end position="1110"/>
    </location>
</feature>
<feature type="compositionally biased region" description="Basic and acidic residues" evidence="5">
    <location>
        <begin position="996"/>
        <end position="1019"/>
    </location>
</feature>
<evidence type="ECO:0000256" key="7">
    <source>
        <dbReference type="SAM" id="SignalP"/>
    </source>
</evidence>
<name>A0A4W6EBU2_LATCA</name>
<dbReference type="InterPro" id="IPR039191">
    <property type="entry name" value="Nopp140-like"/>
</dbReference>
<reference evidence="9" key="2">
    <citation type="submission" date="2025-08" db="UniProtKB">
        <authorList>
            <consortium name="Ensembl"/>
        </authorList>
    </citation>
    <scope>IDENTIFICATION</scope>
</reference>
<dbReference type="SUPFAM" id="SSF52058">
    <property type="entry name" value="L domain-like"/>
    <property type="match status" value="1"/>
</dbReference>
<dbReference type="InterPro" id="IPR003599">
    <property type="entry name" value="Ig_sub"/>
</dbReference>
<evidence type="ECO:0000256" key="6">
    <source>
        <dbReference type="SAM" id="Phobius"/>
    </source>
</evidence>
<feature type="compositionally biased region" description="Polar residues" evidence="5">
    <location>
        <begin position="555"/>
        <end position="564"/>
    </location>
</feature>
<organism evidence="9 10">
    <name type="scientific">Lates calcarifer</name>
    <name type="common">Barramundi</name>
    <name type="synonym">Holocentrus calcarifer</name>
    <dbReference type="NCBI Taxonomy" id="8187"/>
    <lineage>
        <taxon>Eukaryota</taxon>
        <taxon>Metazoa</taxon>
        <taxon>Chordata</taxon>
        <taxon>Craniata</taxon>
        <taxon>Vertebrata</taxon>
        <taxon>Euteleostomi</taxon>
        <taxon>Actinopterygii</taxon>
        <taxon>Neopterygii</taxon>
        <taxon>Teleostei</taxon>
        <taxon>Neoteleostei</taxon>
        <taxon>Acanthomorphata</taxon>
        <taxon>Carangaria</taxon>
        <taxon>Carangaria incertae sedis</taxon>
        <taxon>Centropomidae</taxon>
        <taxon>Lates</taxon>
    </lineage>
</organism>
<dbReference type="Ensembl" id="ENSLCAT00010036370.1">
    <property type="protein sequence ID" value="ENSLCAP00010035531.1"/>
    <property type="gene ID" value="ENSLCAG00010016666.1"/>
</dbReference>
<feature type="signal peptide" evidence="7">
    <location>
        <begin position="1"/>
        <end position="29"/>
    </location>
</feature>
<dbReference type="Pfam" id="PF13855">
    <property type="entry name" value="LRR_8"/>
    <property type="match status" value="1"/>
</dbReference>
<dbReference type="InterPro" id="IPR003591">
    <property type="entry name" value="Leu-rich_rpt_typical-subtyp"/>
</dbReference>
<feature type="region of interest" description="Disordered" evidence="5">
    <location>
        <begin position="394"/>
        <end position="422"/>
    </location>
</feature>
<evidence type="ECO:0000256" key="4">
    <source>
        <dbReference type="ARBA" id="ARBA00023157"/>
    </source>
</evidence>
<feature type="compositionally biased region" description="Low complexity" evidence="5">
    <location>
        <begin position="1352"/>
        <end position="1362"/>
    </location>
</feature>
<feature type="region of interest" description="Disordered" evidence="5">
    <location>
        <begin position="545"/>
        <end position="921"/>
    </location>
</feature>
<protein>
    <recommendedName>
        <fullName evidence="8">Ig-like domain-containing protein</fullName>
    </recommendedName>
</protein>